<dbReference type="InterPro" id="IPR050389">
    <property type="entry name" value="LysR-type_TF"/>
</dbReference>
<dbReference type="InterPro" id="IPR036390">
    <property type="entry name" value="WH_DNA-bd_sf"/>
</dbReference>
<name>A0A5J6L6M9_9MICO</name>
<evidence type="ECO:0000313" key="7">
    <source>
        <dbReference type="Proteomes" id="UP000325516"/>
    </source>
</evidence>
<gene>
    <name evidence="6" type="ORF">F6J85_13975</name>
</gene>
<keyword evidence="3" id="KW-0238">DNA-binding</keyword>
<keyword evidence="4" id="KW-0804">Transcription</keyword>
<dbReference type="InterPro" id="IPR036388">
    <property type="entry name" value="WH-like_DNA-bd_sf"/>
</dbReference>
<feature type="domain" description="HTH lysR-type" evidence="5">
    <location>
        <begin position="13"/>
        <end position="70"/>
    </location>
</feature>
<dbReference type="AlphaFoldDB" id="A0A5J6L6M9"/>
<evidence type="ECO:0000313" key="6">
    <source>
        <dbReference type="EMBL" id="QEW04085.1"/>
    </source>
</evidence>
<evidence type="ECO:0000256" key="4">
    <source>
        <dbReference type="ARBA" id="ARBA00023163"/>
    </source>
</evidence>
<dbReference type="KEGG" id="mlz:F6J85_13975"/>
<dbReference type="SUPFAM" id="SSF53850">
    <property type="entry name" value="Periplasmic binding protein-like II"/>
    <property type="match status" value="1"/>
</dbReference>
<dbReference type="GO" id="GO:0003700">
    <property type="term" value="F:DNA-binding transcription factor activity"/>
    <property type="evidence" value="ECO:0007669"/>
    <property type="project" value="InterPro"/>
</dbReference>
<comment type="similarity">
    <text evidence="1">Belongs to the LysR transcriptional regulatory family.</text>
</comment>
<dbReference type="PANTHER" id="PTHR30118:SF15">
    <property type="entry name" value="TRANSCRIPTIONAL REGULATORY PROTEIN"/>
    <property type="match status" value="1"/>
</dbReference>
<proteinExistence type="inferred from homology"/>
<sequence>MPVVNNSEVAASIDLNLLRTFVEVFRAGNLTAAAESLRVSQPAVSHALRRLRAHFDDPLFVRTGSGVRPTRRAHDLYAEISGPMSHLLASTEDGTRFDPDTSHRRFRIALTDLGEARLLPRILVATGAAGSGISIEVVTLDIDTVTRDIVSGDIDAAITSSPVSGPVDQEVLFQDRYGCLVPSDLDDDDGRIRVEDLRRLPEARVGASAGHRAITDAVTTIGAGVLSPVAHVEVTRFTALPWIVAHCGFVAIVPVDAFRTLTVPTGAKLLELPFPSPTTSVHLVSHQDAGAATATAWFLDTIRSTLAA</sequence>
<evidence type="ECO:0000256" key="1">
    <source>
        <dbReference type="ARBA" id="ARBA00009437"/>
    </source>
</evidence>
<dbReference type="Pfam" id="PF03466">
    <property type="entry name" value="LysR_substrate"/>
    <property type="match status" value="1"/>
</dbReference>
<evidence type="ECO:0000256" key="2">
    <source>
        <dbReference type="ARBA" id="ARBA00023015"/>
    </source>
</evidence>
<reference evidence="7" key="1">
    <citation type="submission" date="2019-09" db="EMBL/GenBank/DDBJ databases">
        <title>Mumia zhuanghuii sp. nov. isolated from the intestinal contents of plateau pika (Ochotona curzoniae) in the Qinghai-Tibet plateau of China.</title>
        <authorList>
            <person name="Tian Z."/>
        </authorList>
    </citation>
    <scope>NUCLEOTIDE SEQUENCE [LARGE SCALE GENOMIC DNA]</scope>
    <source>
        <strain evidence="7">L-031</strain>
    </source>
</reference>
<dbReference type="PRINTS" id="PR00039">
    <property type="entry name" value="HTHLYSR"/>
</dbReference>
<dbReference type="PROSITE" id="PS50931">
    <property type="entry name" value="HTH_LYSR"/>
    <property type="match status" value="1"/>
</dbReference>
<protein>
    <submittedName>
        <fullName evidence="6">LysR family transcriptional regulator</fullName>
    </submittedName>
</protein>
<keyword evidence="7" id="KW-1185">Reference proteome</keyword>
<dbReference type="GO" id="GO:0003677">
    <property type="term" value="F:DNA binding"/>
    <property type="evidence" value="ECO:0007669"/>
    <property type="project" value="UniProtKB-KW"/>
</dbReference>
<dbReference type="Pfam" id="PF00126">
    <property type="entry name" value="HTH_1"/>
    <property type="match status" value="1"/>
</dbReference>
<dbReference type="Gene3D" id="1.10.10.10">
    <property type="entry name" value="Winged helix-like DNA-binding domain superfamily/Winged helix DNA-binding domain"/>
    <property type="match status" value="1"/>
</dbReference>
<evidence type="ECO:0000259" key="5">
    <source>
        <dbReference type="PROSITE" id="PS50931"/>
    </source>
</evidence>
<dbReference type="PANTHER" id="PTHR30118">
    <property type="entry name" value="HTH-TYPE TRANSCRIPTIONAL REGULATOR LEUO-RELATED"/>
    <property type="match status" value="1"/>
</dbReference>
<dbReference type="InterPro" id="IPR000847">
    <property type="entry name" value="LysR_HTH_N"/>
</dbReference>
<organism evidence="6 7">
    <name type="scientific">Microbacterium lushaniae</name>
    <dbReference type="NCBI Taxonomy" id="2614639"/>
    <lineage>
        <taxon>Bacteria</taxon>
        <taxon>Bacillati</taxon>
        <taxon>Actinomycetota</taxon>
        <taxon>Actinomycetes</taxon>
        <taxon>Micrococcales</taxon>
        <taxon>Microbacteriaceae</taxon>
        <taxon>Microbacterium</taxon>
    </lineage>
</organism>
<accession>A0A5J6L6M9</accession>
<dbReference type="Proteomes" id="UP000325516">
    <property type="component" value="Chromosome"/>
</dbReference>
<dbReference type="EMBL" id="CP044232">
    <property type="protein sequence ID" value="QEW04085.1"/>
    <property type="molecule type" value="Genomic_DNA"/>
</dbReference>
<keyword evidence="2" id="KW-0805">Transcription regulation</keyword>
<dbReference type="SUPFAM" id="SSF46785">
    <property type="entry name" value="Winged helix' DNA-binding domain"/>
    <property type="match status" value="1"/>
</dbReference>
<dbReference type="InterPro" id="IPR005119">
    <property type="entry name" value="LysR_subst-bd"/>
</dbReference>
<evidence type="ECO:0000256" key="3">
    <source>
        <dbReference type="ARBA" id="ARBA00023125"/>
    </source>
</evidence>
<dbReference type="Gene3D" id="3.40.190.10">
    <property type="entry name" value="Periplasmic binding protein-like II"/>
    <property type="match status" value="2"/>
</dbReference>